<dbReference type="GeneID" id="19400322"/>
<reference evidence="2 3" key="1">
    <citation type="journal article" date="2012" name="PLoS Pathog.">
        <title>Diverse lifestyles and strategies of plant pathogenesis encoded in the genomes of eighteen Dothideomycetes fungi.</title>
        <authorList>
            <person name="Ohm R.A."/>
            <person name="Feau N."/>
            <person name="Henrissat B."/>
            <person name="Schoch C.L."/>
            <person name="Horwitz B.A."/>
            <person name="Barry K.W."/>
            <person name="Condon B.J."/>
            <person name="Copeland A.C."/>
            <person name="Dhillon B."/>
            <person name="Glaser F."/>
            <person name="Hesse C.N."/>
            <person name="Kosti I."/>
            <person name="LaButti K."/>
            <person name="Lindquist E.A."/>
            <person name="Lucas S."/>
            <person name="Salamov A.A."/>
            <person name="Bradshaw R.E."/>
            <person name="Ciuffetti L."/>
            <person name="Hamelin R.C."/>
            <person name="Kema G.H.J."/>
            <person name="Lawrence C."/>
            <person name="Scott J.A."/>
            <person name="Spatafora J.W."/>
            <person name="Turgeon B.G."/>
            <person name="de Wit P.J.G.M."/>
            <person name="Zhong S."/>
            <person name="Goodwin S.B."/>
            <person name="Grigoriev I.V."/>
        </authorList>
    </citation>
    <scope>NUCLEOTIDE SEQUENCE [LARGE SCALE GENOMIC DNA]</scope>
    <source>
        <strain evidence="3">28A</strain>
    </source>
</reference>
<feature type="chain" id="PRO_5004342548" evidence="1">
    <location>
        <begin position="19"/>
        <end position="159"/>
    </location>
</feature>
<organism evidence="2 3">
    <name type="scientific">Exserohilum turcicum (strain 28A)</name>
    <name type="common">Northern leaf blight fungus</name>
    <name type="synonym">Setosphaeria turcica</name>
    <dbReference type="NCBI Taxonomy" id="671987"/>
    <lineage>
        <taxon>Eukaryota</taxon>
        <taxon>Fungi</taxon>
        <taxon>Dikarya</taxon>
        <taxon>Ascomycota</taxon>
        <taxon>Pezizomycotina</taxon>
        <taxon>Dothideomycetes</taxon>
        <taxon>Pleosporomycetidae</taxon>
        <taxon>Pleosporales</taxon>
        <taxon>Pleosporineae</taxon>
        <taxon>Pleosporaceae</taxon>
        <taxon>Exserohilum</taxon>
    </lineage>
</organism>
<keyword evidence="3" id="KW-1185">Reference proteome</keyword>
<dbReference type="EMBL" id="KB908515">
    <property type="protein sequence ID" value="EOA89330.1"/>
    <property type="molecule type" value="Genomic_DNA"/>
</dbReference>
<dbReference type="STRING" id="671987.R0IX25"/>
<accession>R0IX25</accession>
<evidence type="ECO:0000313" key="3">
    <source>
        <dbReference type="Proteomes" id="UP000016935"/>
    </source>
</evidence>
<dbReference type="OrthoDB" id="4843554at2759"/>
<sequence>MLFTKVAFVSALAALAAAQDTSFNTDKVPSACKDTCSKVGDITKTCKNDHNNDASAALKCICTSTDANSIIPDCEACIRSHNDNKTDGNDADAYRLLTECSYTTTTLAASQVAKTTVTDTTTSTDVTTTHHKTSNPAPMKTAGAAVGIGAFGIAALGLL</sequence>
<protein>
    <submittedName>
        <fullName evidence="2">Uncharacterized protein</fullName>
    </submittedName>
</protein>
<feature type="signal peptide" evidence="1">
    <location>
        <begin position="1"/>
        <end position="18"/>
    </location>
</feature>
<evidence type="ECO:0000313" key="2">
    <source>
        <dbReference type="EMBL" id="EOA89330.1"/>
    </source>
</evidence>
<dbReference type="AlphaFoldDB" id="R0IX25"/>
<name>R0IX25_EXST2</name>
<gene>
    <name evidence="2" type="ORF">SETTUDRAFT_167845</name>
</gene>
<evidence type="ECO:0000256" key="1">
    <source>
        <dbReference type="SAM" id="SignalP"/>
    </source>
</evidence>
<reference evidence="2 3" key="2">
    <citation type="journal article" date="2013" name="PLoS Genet.">
        <title>Comparative genome structure, secondary metabolite, and effector coding capacity across Cochliobolus pathogens.</title>
        <authorList>
            <person name="Condon B.J."/>
            <person name="Leng Y."/>
            <person name="Wu D."/>
            <person name="Bushley K.E."/>
            <person name="Ohm R.A."/>
            <person name="Otillar R."/>
            <person name="Martin J."/>
            <person name="Schackwitz W."/>
            <person name="Grimwood J."/>
            <person name="MohdZainudin N."/>
            <person name="Xue C."/>
            <person name="Wang R."/>
            <person name="Manning V.A."/>
            <person name="Dhillon B."/>
            <person name="Tu Z.J."/>
            <person name="Steffenson B.J."/>
            <person name="Salamov A."/>
            <person name="Sun H."/>
            <person name="Lowry S."/>
            <person name="LaButti K."/>
            <person name="Han J."/>
            <person name="Copeland A."/>
            <person name="Lindquist E."/>
            <person name="Barry K."/>
            <person name="Schmutz J."/>
            <person name="Baker S.E."/>
            <person name="Ciuffetti L.M."/>
            <person name="Grigoriev I.V."/>
            <person name="Zhong S."/>
            <person name="Turgeon B.G."/>
        </authorList>
    </citation>
    <scope>NUCLEOTIDE SEQUENCE [LARGE SCALE GENOMIC DNA]</scope>
    <source>
        <strain evidence="3">28A</strain>
    </source>
</reference>
<dbReference type="Proteomes" id="UP000016935">
    <property type="component" value="Unassembled WGS sequence"/>
</dbReference>
<dbReference type="HOGENOM" id="CLU_113407_0_0_1"/>
<dbReference type="RefSeq" id="XP_008023132.1">
    <property type="nucleotide sequence ID" value="XM_008024941.1"/>
</dbReference>
<keyword evidence="1" id="KW-0732">Signal</keyword>
<proteinExistence type="predicted"/>
<dbReference type="eggNOG" id="ENOG502T0NB">
    <property type="taxonomic scope" value="Eukaryota"/>
</dbReference>